<protein>
    <submittedName>
        <fullName evidence="3">DNA-processing protein DprA</fullName>
    </submittedName>
</protein>
<dbReference type="SUPFAM" id="SSF102405">
    <property type="entry name" value="MCP/YpsA-like"/>
    <property type="match status" value="1"/>
</dbReference>
<dbReference type="Gene3D" id="3.40.50.450">
    <property type="match status" value="1"/>
</dbReference>
<name>A0ABR9Z6B8_VIBAN</name>
<evidence type="ECO:0000313" key="4">
    <source>
        <dbReference type="Proteomes" id="UP000726136"/>
    </source>
</evidence>
<dbReference type="EMBL" id="RDPI01000011">
    <property type="protein sequence ID" value="MBF4373626.1"/>
    <property type="molecule type" value="Genomic_DNA"/>
</dbReference>
<feature type="domain" description="Smf/DprA SLOG" evidence="2">
    <location>
        <begin position="75"/>
        <end position="291"/>
    </location>
</feature>
<accession>A0ABR9Z6B8</accession>
<dbReference type="InterPro" id="IPR003488">
    <property type="entry name" value="DprA"/>
</dbReference>
<keyword evidence="4" id="KW-1185">Reference proteome</keyword>
<reference evidence="3 4" key="1">
    <citation type="journal article" date="2021" name="PeerJ">
        <title>Analysis of 44 Vibrio anguillarum genomes reveals high genetic diversity.</title>
        <authorList>
            <person name="Hansen M.J."/>
            <person name="Dalsgaard I."/>
        </authorList>
    </citation>
    <scope>NUCLEOTIDE SEQUENCE [LARGE SCALE GENOMIC DNA]</scope>
    <source>
        <strain evidence="3 4">040915-1/1B</strain>
    </source>
</reference>
<dbReference type="InterPro" id="IPR057666">
    <property type="entry name" value="DrpA_SLOG"/>
</dbReference>
<dbReference type="PANTHER" id="PTHR43022:SF1">
    <property type="entry name" value="PROTEIN SMF"/>
    <property type="match status" value="1"/>
</dbReference>
<proteinExistence type="inferred from homology"/>
<comment type="caution">
    <text evidence="3">The sequence shown here is derived from an EMBL/GenBank/DDBJ whole genome shotgun (WGS) entry which is preliminary data.</text>
</comment>
<evidence type="ECO:0000256" key="1">
    <source>
        <dbReference type="ARBA" id="ARBA00006525"/>
    </source>
</evidence>
<dbReference type="Pfam" id="PF02481">
    <property type="entry name" value="DNA_processg_A"/>
    <property type="match status" value="1"/>
</dbReference>
<dbReference type="Proteomes" id="UP000726136">
    <property type="component" value="Unassembled WGS sequence"/>
</dbReference>
<organism evidence="3 4">
    <name type="scientific">Vibrio anguillarum</name>
    <name type="common">Listonella anguillarum</name>
    <dbReference type="NCBI Taxonomy" id="55601"/>
    <lineage>
        <taxon>Bacteria</taxon>
        <taxon>Pseudomonadati</taxon>
        <taxon>Pseudomonadota</taxon>
        <taxon>Gammaproteobacteria</taxon>
        <taxon>Vibrionales</taxon>
        <taxon>Vibrionaceae</taxon>
        <taxon>Vibrio</taxon>
    </lineage>
</organism>
<evidence type="ECO:0000313" key="3">
    <source>
        <dbReference type="EMBL" id="MBF4373626.1"/>
    </source>
</evidence>
<dbReference type="PANTHER" id="PTHR43022">
    <property type="entry name" value="PROTEIN SMF"/>
    <property type="match status" value="1"/>
</dbReference>
<evidence type="ECO:0000259" key="2">
    <source>
        <dbReference type="Pfam" id="PF02481"/>
    </source>
</evidence>
<comment type="similarity">
    <text evidence="1">Belongs to the DprA/Smf family.</text>
</comment>
<dbReference type="RefSeq" id="WP_194663399.1">
    <property type="nucleotide sequence ID" value="NZ_RDPI01000011.1"/>
</dbReference>
<sequence>MISKNTESLLAYRYLKGIGKKNLNALAIAAEKSGGSVQDCFQHCKLNVFSTEEIEAALNKAKMQIETAELSGHMIISRLDSEYPNSLKVVDDAPPILFCAGNLELLTKDIITIIGTRSPTEHGISIADRVTKWFSENGWVIASGLAKGIDTVAHESCLEADGKTISILAHGLEKVYPAQNKNLAKRIIQQDGLLVTEYSYNSYVGKSNFIERDRIQAALAKAVILVQSDLVGGSLHASRAILDYQRYLIVLGQSTRDISNGEDKISANMLLINGKKNEKAKLLKTTEDMLRNLIVLPDKRYFAEVNDLIKGFRFNSIENESGDNISLF</sequence>
<gene>
    <name evidence="3" type="ORF">EAY46_11125</name>
</gene>